<sequence>MIVRSSPCIEIHIWRNHTTGQTAVWLLSGSQYTDFAFLSYNGSAALVGSEWQWVGVDDFNGDGKADIFWRDRSNGTAAIWEMNGLQLTQATALTNPDLTSLARQAVGTTGRPVGVDTAPPTIRLALAQDTGTLNDRITQLPTITGRILDQSLLTEVTVSQTGTFNQVLGEIQNLVARGSMTLASRVATWQAINNPKPSDS</sequence>
<evidence type="ECO:0000313" key="1">
    <source>
        <dbReference type="EMBL" id="PSB19172.1"/>
    </source>
</evidence>
<evidence type="ECO:0000313" key="2">
    <source>
        <dbReference type="Proteomes" id="UP000238634"/>
    </source>
</evidence>
<dbReference type="RefSeq" id="WP_073070415.1">
    <property type="nucleotide sequence ID" value="NZ_MPPI01000007.1"/>
</dbReference>
<dbReference type="AlphaFoldDB" id="A0A2T1DF98"/>
<comment type="caution">
    <text evidence="1">The sequence shown here is derived from an EMBL/GenBank/DDBJ whole genome shotgun (WGS) entry which is preliminary data.</text>
</comment>
<dbReference type="InterPro" id="IPR028994">
    <property type="entry name" value="Integrin_alpha_N"/>
</dbReference>
<name>A0A2T1DF98_9CYAN</name>
<reference evidence="1 2" key="2">
    <citation type="submission" date="2018-03" db="EMBL/GenBank/DDBJ databases">
        <title>The ancient ancestry and fast evolution of plastids.</title>
        <authorList>
            <person name="Moore K.R."/>
            <person name="Magnabosco C."/>
            <person name="Momper L."/>
            <person name="Gold D.A."/>
            <person name="Bosak T."/>
            <person name="Fournier G.P."/>
        </authorList>
    </citation>
    <scope>NUCLEOTIDE SEQUENCE [LARGE SCALE GENOMIC DNA]</scope>
    <source>
        <strain evidence="1 2">ULC007</strain>
    </source>
</reference>
<dbReference type="PANTHER" id="PTHR46580">
    <property type="entry name" value="SENSOR KINASE-RELATED"/>
    <property type="match status" value="1"/>
</dbReference>
<dbReference type="EMBL" id="PVWG01000012">
    <property type="protein sequence ID" value="PSB19172.1"/>
    <property type="molecule type" value="Genomic_DNA"/>
</dbReference>
<protein>
    <submittedName>
        <fullName evidence="1">VCBS repeat-containing protein</fullName>
    </submittedName>
</protein>
<accession>A0A2T1DF98</accession>
<proteinExistence type="predicted"/>
<dbReference type="PANTHER" id="PTHR46580:SF2">
    <property type="entry name" value="MAM DOMAIN-CONTAINING PROTEIN"/>
    <property type="match status" value="1"/>
</dbReference>
<dbReference type="Proteomes" id="UP000238634">
    <property type="component" value="Unassembled WGS sequence"/>
</dbReference>
<gene>
    <name evidence="1" type="ORF">C7B65_12925</name>
</gene>
<dbReference type="OrthoDB" id="468515at2"/>
<dbReference type="SUPFAM" id="SSF69318">
    <property type="entry name" value="Integrin alpha N-terminal domain"/>
    <property type="match status" value="1"/>
</dbReference>
<organism evidence="1 2">
    <name type="scientific">Phormidesmis priestleyi ULC007</name>
    <dbReference type="NCBI Taxonomy" id="1920490"/>
    <lineage>
        <taxon>Bacteria</taxon>
        <taxon>Bacillati</taxon>
        <taxon>Cyanobacteriota</taxon>
        <taxon>Cyanophyceae</taxon>
        <taxon>Leptolyngbyales</taxon>
        <taxon>Leptolyngbyaceae</taxon>
        <taxon>Phormidesmis</taxon>
    </lineage>
</organism>
<keyword evidence="2" id="KW-1185">Reference proteome</keyword>
<dbReference type="STRING" id="1920490.GCA_001895925_04307"/>
<reference evidence="1 2" key="1">
    <citation type="submission" date="2018-02" db="EMBL/GenBank/DDBJ databases">
        <authorList>
            <person name="Cohen D.B."/>
            <person name="Kent A.D."/>
        </authorList>
    </citation>
    <scope>NUCLEOTIDE SEQUENCE [LARGE SCALE GENOMIC DNA]</scope>
    <source>
        <strain evidence="1 2">ULC007</strain>
    </source>
</reference>